<dbReference type="EMBL" id="LS423452">
    <property type="protein sequence ID" value="SPS05317.1"/>
    <property type="molecule type" value="Genomic_DNA"/>
</dbReference>
<accession>A0A2X0QV13</accession>
<sequence length="52" mass="5823">MAGLCAALCSCDCIEEKTAEQIFVREYEAWLARVAGAVVSGIREWWKRGCQN</sequence>
<proteinExistence type="predicted"/>
<dbReference type="AlphaFoldDB" id="A0A2X0QV13"/>
<reference evidence="1" key="1">
    <citation type="submission" date="2018-05" db="EMBL/GenBank/DDBJ databases">
        <authorList>
            <person name="Lanie J.A."/>
            <person name="Ng W.-L."/>
            <person name="Kazmierczak K.M."/>
            <person name="Andrzejewski T.M."/>
            <person name="Davidsen T.M."/>
            <person name="Wayne K.J."/>
            <person name="Tettelin H."/>
            <person name="Glass J.I."/>
            <person name="Rusch D."/>
            <person name="Podicherti R."/>
            <person name="Tsui H.-C.T."/>
            <person name="Winkler M.E."/>
        </authorList>
    </citation>
    <scope>NUCLEOTIDE SEQUENCE</scope>
    <source>
        <strain evidence="1">KNB</strain>
    </source>
</reference>
<name>A0A2X0QV13_9PROT</name>
<organism evidence="1">
    <name type="scientific">Candidatus Nitrotoga fabula</name>
    <dbReference type="NCBI Taxonomy" id="2182327"/>
    <lineage>
        <taxon>Bacteria</taxon>
        <taxon>Pseudomonadati</taxon>
        <taxon>Pseudomonadota</taxon>
        <taxon>Betaproteobacteria</taxon>
        <taxon>Nitrosomonadales</taxon>
        <taxon>Gallionellaceae</taxon>
        <taxon>Candidatus Nitrotoga</taxon>
    </lineage>
</organism>
<protein>
    <submittedName>
        <fullName evidence="1">Uncharacterized protein</fullName>
    </submittedName>
</protein>
<gene>
    <name evidence="1" type="ORF">NITFAB_0907</name>
</gene>
<evidence type="ECO:0000313" key="1">
    <source>
        <dbReference type="EMBL" id="SPS05317.1"/>
    </source>
</evidence>